<feature type="transmembrane region" description="Helical" evidence="7">
    <location>
        <begin position="185"/>
        <end position="205"/>
    </location>
</feature>
<dbReference type="PROSITE" id="PS01347">
    <property type="entry name" value="MRAY_1"/>
    <property type="match status" value="1"/>
</dbReference>
<keyword evidence="7 9" id="KW-0479">Metal-binding</keyword>
<keyword evidence="7" id="KW-0131">Cell cycle</keyword>
<comment type="caution">
    <text evidence="10">The sequence shown here is derived from an EMBL/GenBank/DDBJ whole genome shotgun (WGS) entry which is preliminary data.</text>
</comment>
<evidence type="ECO:0000256" key="6">
    <source>
        <dbReference type="ARBA" id="ARBA00023136"/>
    </source>
</evidence>
<comment type="function">
    <text evidence="7">Catalyzes the initial step of the lipid cycle reactions in the biosynthesis of the cell wall peptidoglycan: transfers peptidoglycan precursor phospho-MurNAc-pentapeptide from UDP-MurNAc-pentapeptide onto the lipid carrier undecaprenyl phosphate, yielding undecaprenyl-pyrophosphoryl-MurNAc-pentapeptide, known as lipid I.</text>
</comment>
<evidence type="ECO:0000313" key="10">
    <source>
        <dbReference type="EMBL" id="MBB6049728.1"/>
    </source>
</evidence>
<keyword evidence="3 7" id="KW-0808">Transferase</keyword>
<feature type="transmembrane region" description="Helical" evidence="7">
    <location>
        <begin position="6"/>
        <end position="26"/>
    </location>
</feature>
<dbReference type="Pfam" id="PF00953">
    <property type="entry name" value="Glycos_transf_4"/>
    <property type="match status" value="1"/>
</dbReference>
<evidence type="ECO:0000256" key="7">
    <source>
        <dbReference type="HAMAP-Rule" id="MF_00038"/>
    </source>
</evidence>
<dbReference type="HAMAP" id="MF_00038">
    <property type="entry name" value="MraY"/>
    <property type="match status" value="1"/>
</dbReference>
<dbReference type="GO" id="GO:0009252">
    <property type="term" value="P:peptidoglycan biosynthetic process"/>
    <property type="evidence" value="ECO:0007669"/>
    <property type="project" value="UniProtKB-UniRule"/>
</dbReference>
<evidence type="ECO:0000256" key="4">
    <source>
        <dbReference type="ARBA" id="ARBA00022692"/>
    </source>
</evidence>
<reference evidence="10 11" key="1">
    <citation type="submission" date="2020-08" db="EMBL/GenBank/DDBJ databases">
        <title>Genomic Encyclopedia of Type Strains, Phase IV (KMG-IV): sequencing the most valuable type-strain genomes for metagenomic binning, comparative biology and taxonomic classification.</title>
        <authorList>
            <person name="Goeker M."/>
        </authorList>
    </citation>
    <scope>NUCLEOTIDE SEQUENCE [LARGE SCALE GENOMIC DNA]</scope>
    <source>
        <strain evidence="10 11">DSM 23562</strain>
    </source>
</reference>
<evidence type="ECO:0000256" key="8">
    <source>
        <dbReference type="NCBIfam" id="TIGR00445"/>
    </source>
</evidence>
<dbReference type="Proteomes" id="UP000520814">
    <property type="component" value="Unassembled WGS sequence"/>
</dbReference>
<evidence type="ECO:0000256" key="3">
    <source>
        <dbReference type="ARBA" id="ARBA00022679"/>
    </source>
</evidence>
<dbReference type="EMBL" id="JACHGW010000001">
    <property type="protein sequence ID" value="MBB6049728.1"/>
    <property type="molecule type" value="Genomic_DNA"/>
</dbReference>
<keyword evidence="7" id="KW-0961">Cell wall biogenesis/degradation</keyword>
<dbReference type="GO" id="GO:0008360">
    <property type="term" value="P:regulation of cell shape"/>
    <property type="evidence" value="ECO:0007669"/>
    <property type="project" value="UniProtKB-KW"/>
</dbReference>
<proteinExistence type="inferred from homology"/>
<dbReference type="UniPathway" id="UPA00219"/>
<dbReference type="RefSeq" id="WP_184193323.1">
    <property type="nucleotide sequence ID" value="NZ_JACHGW010000001.1"/>
</dbReference>
<keyword evidence="7" id="KW-0573">Peptidoglycan synthesis</keyword>
<feature type="transmembrane region" description="Helical" evidence="7">
    <location>
        <begin position="91"/>
        <end position="108"/>
    </location>
</feature>
<evidence type="ECO:0000256" key="1">
    <source>
        <dbReference type="ARBA" id="ARBA00004141"/>
    </source>
</evidence>
<dbReference type="GO" id="GO:0046872">
    <property type="term" value="F:metal ion binding"/>
    <property type="evidence" value="ECO:0007669"/>
    <property type="project" value="UniProtKB-KW"/>
</dbReference>
<evidence type="ECO:0000256" key="9">
    <source>
        <dbReference type="PIRSR" id="PIRSR600715-1"/>
    </source>
</evidence>
<keyword evidence="7 9" id="KW-0460">Magnesium</keyword>
<feature type="binding site" evidence="9">
    <location>
        <position position="239"/>
    </location>
    <ligand>
        <name>Mg(2+)</name>
        <dbReference type="ChEBI" id="CHEBI:18420"/>
    </ligand>
</feature>
<dbReference type="InterPro" id="IPR000715">
    <property type="entry name" value="Glycosyl_transferase_4"/>
</dbReference>
<dbReference type="InterPro" id="IPR018480">
    <property type="entry name" value="PNAcMuramoyl-5peptid_Trfase_CS"/>
</dbReference>
<dbReference type="AlphaFoldDB" id="A0A7W9W5M8"/>
<evidence type="ECO:0000313" key="11">
    <source>
        <dbReference type="Proteomes" id="UP000520814"/>
    </source>
</evidence>
<keyword evidence="7" id="KW-0133">Cell shape</keyword>
<evidence type="ECO:0000256" key="5">
    <source>
        <dbReference type="ARBA" id="ARBA00022989"/>
    </source>
</evidence>
<gene>
    <name evidence="7" type="primary">mraY</name>
    <name evidence="10" type="ORF">HNQ39_001490</name>
</gene>
<comment type="pathway">
    <text evidence="7">Cell wall biogenesis; peptidoglycan biosynthesis.</text>
</comment>
<dbReference type="GO" id="GO:0051301">
    <property type="term" value="P:cell division"/>
    <property type="evidence" value="ECO:0007669"/>
    <property type="project" value="UniProtKB-KW"/>
</dbReference>
<dbReference type="PANTHER" id="PTHR22926">
    <property type="entry name" value="PHOSPHO-N-ACETYLMURAMOYL-PENTAPEPTIDE-TRANSFERASE"/>
    <property type="match status" value="1"/>
</dbReference>
<dbReference type="PANTHER" id="PTHR22926:SF5">
    <property type="entry name" value="PHOSPHO-N-ACETYLMURAMOYL-PENTAPEPTIDE-TRANSFERASE HOMOLOG"/>
    <property type="match status" value="1"/>
</dbReference>
<feature type="transmembrane region" description="Helical" evidence="7">
    <location>
        <begin position="52"/>
        <end position="71"/>
    </location>
</feature>
<dbReference type="InterPro" id="IPR003524">
    <property type="entry name" value="PNAcMuramoyl-5peptid_Trfase"/>
</dbReference>
<comment type="catalytic activity">
    <reaction evidence="7">
        <text>UDP-N-acetyl-alpha-D-muramoyl-L-alanyl-gamma-D-glutamyl-meso-2,6-diaminopimeloyl-D-alanyl-D-alanine + di-trans,octa-cis-undecaprenyl phosphate = di-trans,octa-cis-undecaprenyl diphospho-N-acetyl-alpha-D-muramoyl-L-alanyl-D-glutamyl-meso-2,6-diaminopimeloyl-D-alanyl-D-alanine + UMP</text>
        <dbReference type="Rhea" id="RHEA:28386"/>
        <dbReference type="ChEBI" id="CHEBI:57865"/>
        <dbReference type="ChEBI" id="CHEBI:60392"/>
        <dbReference type="ChEBI" id="CHEBI:61386"/>
        <dbReference type="ChEBI" id="CHEBI:61387"/>
        <dbReference type="EC" id="2.7.8.13"/>
    </reaction>
</comment>
<comment type="similarity">
    <text evidence="2 7">Belongs to the glycosyltransferase 4 family. MraY subfamily.</text>
</comment>
<keyword evidence="4 7" id="KW-0812">Transmembrane</keyword>
<dbReference type="GO" id="GO:0005886">
    <property type="term" value="C:plasma membrane"/>
    <property type="evidence" value="ECO:0007669"/>
    <property type="project" value="UniProtKB-SubCell"/>
</dbReference>
<protein>
    <recommendedName>
        <fullName evidence="7 8">Phospho-N-acetylmuramoyl-pentapeptide-transferase</fullName>
        <ecNumber evidence="7 8">2.7.8.13</ecNumber>
    </recommendedName>
    <alternativeName>
        <fullName evidence="7">UDP-MurNAc-pentapeptide phosphotransferase</fullName>
    </alternativeName>
</protein>
<comment type="subcellular location">
    <subcellularLocation>
        <location evidence="7">Cell membrane</location>
        <topology evidence="7">Multi-pass membrane protein</topology>
    </subcellularLocation>
    <subcellularLocation>
        <location evidence="1">Membrane</location>
        <topology evidence="1">Multi-pass membrane protein</topology>
    </subcellularLocation>
</comment>
<feature type="transmembrane region" description="Helical" evidence="7">
    <location>
        <begin position="129"/>
        <end position="148"/>
    </location>
</feature>
<dbReference type="PROSITE" id="PS01348">
    <property type="entry name" value="MRAY_2"/>
    <property type="match status" value="1"/>
</dbReference>
<evidence type="ECO:0000256" key="2">
    <source>
        <dbReference type="ARBA" id="ARBA00005583"/>
    </source>
</evidence>
<dbReference type="EC" id="2.7.8.13" evidence="7 8"/>
<keyword evidence="5 7" id="KW-1133">Transmembrane helix</keyword>
<feature type="transmembrane region" description="Helical" evidence="7">
    <location>
        <begin position="211"/>
        <end position="228"/>
    </location>
</feature>
<sequence>MMLPGAPFLIAFALVLALGPRLIAFLKAKKGVQPISENAPEKHKLKHGTPTMGGLLILSATGLATLGWLVWERFQATESGSGLLTTSGRSHLVATLLVFLCGGMIGVLDDLGKARKKQNKAGLSERAKLGLQAGVAFSFALYLYFIKLDTMVLGVPLGPLYYVLAALCVIGFGNAVNFTDGLDGLASGTTLIASSALAYCAYAISGVTPEQAVFYGALAGACAGFLCFNAYPARVFMGDTGSLALGMGLSAAAIISQQEVLLFIIGAVYIVEIASMMIQRYVFKYRRIKHGLEYAQQNRVFRRAPLHHHFEELGWHEVQVVVRFWMVALVMALVGILFFGGVR</sequence>
<keyword evidence="7" id="KW-1003">Cell membrane</keyword>
<accession>A0A7W9W5M8</accession>
<name>A0A7W9W5M8_ARMRO</name>
<keyword evidence="7" id="KW-0132">Cell division</keyword>
<keyword evidence="6 7" id="KW-0472">Membrane</keyword>
<dbReference type="Pfam" id="PF10555">
    <property type="entry name" value="MraY_sig1"/>
    <property type="match status" value="1"/>
</dbReference>
<dbReference type="GO" id="GO:0071555">
    <property type="term" value="P:cell wall organization"/>
    <property type="evidence" value="ECO:0007669"/>
    <property type="project" value="UniProtKB-KW"/>
</dbReference>
<keyword evidence="11" id="KW-1185">Reference proteome</keyword>
<feature type="binding site" evidence="9">
    <location>
        <position position="177"/>
    </location>
    <ligand>
        <name>Mg(2+)</name>
        <dbReference type="ChEBI" id="CHEBI:18420"/>
    </ligand>
</feature>
<comment type="cofactor">
    <cofactor evidence="7 9">
        <name>Mg(2+)</name>
        <dbReference type="ChEBI" id="CHEBI:18420"/>
    </cofactor>
</comment>
<feature type="transmembrane region" description="Helical" evidence="7">
    <location>
        <begin position="160"/>
        <end position="178"/>
    </location>
</feature>
<feature type="transmembrane region" description="Helical" evidence="7">
    <location>
        <begin position="320"/>
        <end position="342"/>
    </location>
</feature>
<dbReference type="CDD" id="cd06852">
    <property type="entry name" value="GT_MraY"/>
    <property type="match status" value="1"/>
</dbReference>
<feature type="transmembrane region" description="Helical" evidence="7">
    <location>
        <begin position="261"/>
        <end position="283"/>
    </location>
</feature>
<dbReference type="GO" id="GO:0008963">
    <property type="term" value="F:phospho-N-acetylmuramoyl-pentapeptide-transferase activity"/>
    <property type="evidence" value="ECO:0007669"/>
    <property type="project" value="UniProtKB-UniRule"/>
</dbReference>
<dbReference type="NCBIfam" id="TIGR00445">
    <property type="entry name" value="mraY"/>
    <property type="match status" value="1"/>
</dbReference>
<organism evidence="10 11">
    <name type="scientific">Armatimonas rosea</name>
    <dbReference type="NCBI Taxonomy" id="685828"/>
    <lineage>
        <taxon>Bacteria</taxon>
        <taxon>Bacillati</taxon>
        <taxon>Armatimonadota</taxon>
        <taxon>Armatimonadia</taxon>
        <taxon>Armatimonadales</taxon>
        <taxon>Armatimonadaceae</taxon>
        <taxon>Armatimonas</taxon>
    </lineage>
</organism>